<dbReference type="VEuPathDB" id="FungiDB:SCHCODRAFT_02274519"/>
<evidence type="ECO:0000259" key="2">
    <source>
        <dbReference type="Pfam" id="PF00857"/>
    </source>
</evidence>
<dbReference type="Gene3D" id="3.40.50.850">
    <property type="entry name" value="Isochorismatase-like"/>
    <property type="match status" value="1"/>
</dbReference>
<name>D8PLG9_SCHCM</name>
<dbReference type="RefSeq" id="XP_003036924.1">
    <property type="nucleotide sequence ID" value="XM_003036878.1"/>
</dbReference>
<dbReference type="HOGENOM" id="CLU_066901_0_0_1"/>
<dbReference type="PANTHER" id="PTHR14119:SF3">
    <property type="entry name" value="ISOCHORISMATASE DOMAIN-CONTAINING PROTEIN 2"/>
    <property type="match status" value="1"/>
</dbReference>
<dbReference type="Pfam" id="PF00857">
    <property type="entry name" value="Isochorismatase"/>
    <property type="match status" value="1"/>
</dbReference>
<dbReference type="KEGG" id="scm:SCHCO_02274519"/>
<organism evidence="4">
    <name type="scientific">Schizophyllum commune (strain H4-8 / FGSC 9210)</name>
    <name type="common">Split gill fungus</name>
    <dbReference type="NCBI Taxonomy" id="578458"/>
    <lineage>
        <taxon>Eukaryota</taxon>
        <taxon>Fungi</taxon>
        <taxon>Dikarya</taxon>
        <taxon>Basidiomycota</taxon>
        <taxon>Agaricomycotina</taxon>
        <taxon>Agaricomycetes</taxon>
        <taxon>Agaricomycetidae</taxon>
        <taxon>Agaricales</taxon>
        <taxon>Schizophyllaceae</taxon>
        <taxon>Schizophyllum</taxon>
    </lineage>
</organism>
<dbReference type="SUPFAM" id="SSF52499">
    <property type="entry name" value="Isochorismatase-like hydrolases"/>
    <property type="match status" value="1"/>
</dbReference>
<dbReference type="STRING" id="578458.D8PLG9"/>
<dbReference type="InterPro" id="IPR036380">
    <property type="entry name" value="Isochorismatase-like_sf"/>
</dbReference>
<feature type="domain" description="Isochorismatase-like" evidence="2">
    <location>
        <begin position="9"/>
        <end position="171"/>
    </location>
</feature>
<evidence type="ECO:0000256" key="1">
    <source>
        <dbReference type="ARBA" id="ARBA00006336"/>
    </source>
</evidence>
<comment type="similarity">
    <text evidence="1">Belongs to the isochorismatase family.</text>
</comment>
<gene>
    <name evidence="3" type="ORF">SCHCODRAFT_48467</name>
</gene>
<dbReference type="InterPro" id="IPR000868">
    <property type="entry name" value="Isochorismatase-like_dom"/>
</dbReference>
<dbReference type="GeneID" id="9589473"/>
<dbReference type="InterPro" id="IPR050993">
    <property type="entry name" value="Isochorismatase_domain"/>
</dbReference>
<dbReference type="eggNOG" id="KOG4044">
    <property type="taxonomic scope" value="Eukaryota"/>
</dbReference>
<proteinExistence type="inferred from homology"/>
<evidence type="ECO:0000313" key="3">
    <source>
        <dbReference type="EMBL" id="EFJ02022.1"/>
    </source>
</evidence>
<dbReference type="Proteomes" id="UP000007431">
    <property type="component" value="Unassembled WGS sequence"/>
</dbReference>
<dbReference type="PANTHER" id="PTHR14119">
    <property type="entry name" value="HYDROLASE"/>
    <property type="match status" value="1"/>
</dbReference>
<dbReference type="InParanoid" id="D8PLG9"/>
<evidence type="ECO:0000313" key="4">
    <source>
        <dbReference type="Proteomes" id="UP000007431"/>
    </source>
</evidence>
<dbReference type="OrthoDB" id="269496at2759"/>
<reference evidence="3 4" key="1">
    <citation type="journal article" date="2010" name="Nat. Biotechnol.">
        <title>Genome sequence of the model mushroom Schizophyllum commune.</title>
        <authorList>
            <person name="Ohm R.A."/>
            <person name="de Jong J.F."/>
            <person name="Lugones L.G."/>
            <person name="Aerts A."/>
            <person name="Kothe E."/>
            <person name="Stajich J.E."/>
            <person name="de Vries R.P."/>
            <person name="Record E."/>
            <person name="Levasseur A."/>
            <person name="Baker S.E."/>
            <person name="Bartholomew K.A."/>
            <person name="Coutinho P.M."/>
            <person name="Erdmann S."/>
            <person name="Fowler T.J."/>
            <person name="Gathman A.C."/>
            <person name="Lombard V."/>
            <person name="Henrissat B."/>
            <person name="Knabe N."/>
            <person name="Kuees U."/>
            <person name="Lilly W.W."/>
            <person name="Lindquist E."/>
            <person name="Lucas S."/>
            <person name="Magnuson J.K."/>
            <person name="Piumi F."/>
            <person name="Raudaskoski M."/>
            <person name="Salamov A."/>
            <person name="Schmutz J."/>
            <person name="Schwarze F.W.M.R."/>
            <person name="vanKuyk P.A."/>
            <person name="Horton J.S."/>
            <person name="Grigoriev I.V."/>
            <person name="Woesten H.A.B."/>
        </authorList>
    </citation>
    <scope>NUCLEOTIDE SEQUENCE [LARGE SCALE GENOMIC DNA]</scope>
    <source>
        <strain evidence="4">H4-8 / FGSC 9210</strain>
    </source>
</reference>
<protein>
    <recommendedName>
        <fullName evidence="2">Isochorismatase-like domain-containing protein</fullName>
    </recommendedName>
</protein>
<accession>D8PLG9</accession>
<dbReference type="EMBL" id="GL377302">
    <property type="protein sequence ID" value="EFJ02022.1"/>
    <property type="molecule type" value="Genomic_DNA"/>
</dbReference>
<dbReference type="OMA" id="HVCVFQT"/>
<keyword evidence="4" id="KW-1185">Reference proteome</keyword>
<sequence>MSRLNPRTTLFLLCDIQTRFRNAIHGFDAVVASTNKLLRVAKTLDVKVVATTQKAQALGPIDPAIDLNSLGPLLLGTYDKTLFSMAISPVINHIKDNSITNVVLFGIESHVCVLQTALDLLSHSDFGGSTNVGFPGKVHVVADAVSSCNAFEVPIALRRLQAEGAVVTTSESLAFQLVGDAAGEKFKEFSAIIKETKDATKQTGELLLGGKE</sequence>
<dbReference type="AlphaFoldDB" id="D8PLG9"/>